<comment type="catalytic activity">
    <reaction evidence="9 12">
        <text>O-acetyl-L-serine + hydrogen sulfide = L-cysteine + acetate</text>
        <dbReference type="Rhea" id="RHEA:14829"/>
        <dbReference type="ChEBI" id="CHEBI:29919"/>
        <dbReference type="ChEBI" id="CHEBI:30089"/>
        <dbReference type="ChEBI" id="CHEBI:35235"/>
        <dbReference type="ChEBI" id="CHEBI:58340"/>
        <dbReference type="EC" id="2.5.1.47"/>
    </reaction>
</comment>
<dbReference type="InterPro" id="IPR050214">
    <property type="entry name" value="Cys_Synth/Cystath_Beta-Synth"/>
</dbReference>
<evidence type="ECO:0000256" key="10">
    <source>
        <dbReference type="PIRSR" id="PIRSR605856-50"/>
    </source>
</evidence>
<evidence type="ECO:0000256" key="1">
    <source>
        <dbReference type="ARBA" id="ARBA00001933"/>
    </source>
</evidence>
<evidence type="ECO:0000259" key="13">
    <source>
        <dbReference type="Pfam" id="PF00291"/>
    </source>
</evidence>
<comment type="similarity">
    <text evidence="3 12">Belongs to the cysteine synthase/cystathionine beta-synthase family.</text>
</comment>
<evidence type="ECO:0000256" key="11">
    <source>
        <dbReference type="PIRSR" id="PIRSR605856-51"/>
    </source>
</evidence>
<dbReference type="RefSeq" id="WP_074929975.1">
    <property type="nucleotide sequence ID" value="NZ_FORI01000001.1"/>
</dbReference>
<dbReference type="AlphaFoldDB" id="A0A1I3I7Y2"/>
<dbReference type="InterPro" id="IPR036052">
    <property type="entry name" value="TrpB-like_PALP_sf"/>
</dbReference>
<evidence type="ECO:0000256" key="2">
    <source>
        <dbReference type="ARBA" id="ARBA00004962"/>
    </source>
</evidence>
<evidence type="ECO:0000313" key="15">
    <source>
        <dbReference type="Proteomes" id="UP000182737"/>
    </source>
</evidence>
<dbReference type="SUPFAM" id="SSF53686">
    <property type="entry name" value="Tryptophan synthase beta subunit-like PLP-dependent enzymes"/>
    <property type="match status" value="1"/>
</dbReference>
<feature type="modified residue" description="N6-(pyridoxal phosphate)lysine" evidence="11">
    <location>
        <position position="48"/>
    </location>
</feature>
<dbReference type="GO" id="GO:0004124">
    <property type="term" value="F:cysteine synthase activity"/>
    <property type="evidence" value="ECO:0007669"/>
    <property type="project" value="UniProtKB-UniRule"/>
</dbReference>
<feature type="binding site" evidence="10">
    <location>
        <position position="270"/>
    </location>
    <ligand>
        <name>pyridoxal 5'-phosphate</name>
        <dbReference type="ChEBI" id="CHEBI:597326"/>
    </ligand>
</feature>
<keyword evidence="5 12" id="KW-0028">Amino-acid biosynthesis</keyword>
<dbReference type="InterPro" id="IPR005859">
    <property type="entry name" value="CysK"/>
</dbReference>
<sequence>MADIKQSSLELIGKTPLLQLNGYSKKAGISGATILAKLEYLNPAGSVKDRVALAMIEDAEAKGILKPGATIIEPTSGNTGIGLAAVAAAKGYHAILTLPDTMSVERRNLLKAYGAEIVLTEGAKGMKGAIAKAEELQKATPGSIIAGQFINPANPAIHKKTTGPEIWQQTDGKVDIFVAGVGTGGTVTGVGEYLKEQNPNVKVVAVEPATSPVLSKGEAGPHKIQGIGAGFVPDVLNTKIYDEIITIENEDAFAEGRAFAQSEGILVGISSGAALKAANILAQRPENKGKTIVVLLPDSGDRYLSTPLFSDN</sequence>
<keyword evidence="15" id="KW-1185">Reference proteome</keyword>
<evidence type="ECO:0000256" key="7">
    <source>
        <dbReference type="ARBA" id="ARBA00022898"/>
    </source>
</evidence>
<dbReference type="PANTHER" id="PTHR10314">
    <property type="entry name" value="CYSTATHIONINE BETA-SYNTHASE"/>
    <property type="match status" value="1"/>
</dbReference>
<dbReference type="NCBIfam" id="TIGR01139">
    <property type="entry name" value="cysK"/>
    <property type="match status" value="1"/>
</dbReference>
<dbReference type="Proteomes" id="UP000182737">
    <property type="component" value="Unassembled WGS sequence"/>
</dbReference>
<feature type="binding site" evidence="10">
    <location>
        <position position="78"/>
    </location>
    <ligand>
        <name>pyridoxal 5'-phosphate</name>
        <dbReference type="ChEBI" id="CHEBI:597326"/>
    </ligand>
</feature>
<evidence type="ECO:0000256" key="6">
    <source>
        <dbReference type="ARBA" id="ARBA00022679"/>
    </source>
</evidence>
<evidence type="ECO:0000256" key="8">
    <source>
        <dbReference type="ARBA" id="ARBA00023192"/>
    </source>
</evidence>
<dbReference type="NCBIfam" id="TIGR01136">
    <property type="entry name" value="cysKM"/>
    <property type="match status" value="1"/>
</dbReference>
<evidence type="ECO:0000313" key="14">
    <source>
        <dbReference type="EMBL" id="SFI44115.1"/>
    </source>
</evidence>
<comment type="pathway">
    <text evidence="2">Amino-acid biosynthesis; L-cysteine biosynthesis; L-cysteine from L-serine: step 2/2.</text>
</comment>
<name>A0A1I3I7Y2_9SPIR</name>
<proteinExistence type="inferred from homology"/>
<feature type="domain" description="Tryptophan synthase beta chain-like PALP" evidence="13">
    <location>
        <begin position="11"/>
        <end position="298"/>
    </location>
</feature>
<dbReference type="Pfam" id="PF00291">
    <property type="entry name" value="PALP"/>
    <property type="match status" value="1"/>
</dbReference>
<accession>A0A1I3I7Y2</accession>
<dbReference type="GO" id="GO:0005737">
    <property type="term" value="C:cytoplasm"/>
    <property type="evidence" value="ECO:0007669"/>
    <property type="project" value="UniProtKB-ARBA"/>
</dbReference>
<dbReference type="OrthoDB" id="9808024at2"/>
<reference evidence="15" key="1">
    <citation type="submission" date="2016-10" db="EMBL/GenBank/DDBJ databases">
        <authorList>
            <person name="Varghese N."/>
            <person name="Submissions S."/>
        </authorList>
    </citation>
    <scope>NUCLEOTIDE SEQUENCE [LARGE SCALE GENOMIC DNA]</scope>
    <source>
        <strain evidence="15">XBD1002</strain>
    </source>
</reference>
<keyword evidence="8 12" id="KW-0198">Cysteine biosynthesis</keyword>
<dbReference type="EMBL" id="FORI01000001">
    <property type="protein sequence ID" value="SFI44115.1"/>
    <property type="molecule type" value="Genomic_DNA"/>
</dbReference>
<keyword evidence="7 10" id="KW-0663">Pyridoxal phosphate</keyword>
<keyword evidence="6 12" id="KW-0808">Transferase</keyword>
<evidence type="ECO:0000256" key="12">
    <source>
        <dbReference type="RuleBase" id="RU003985"/>
    </source>
</evidence>
<dbReference type="InterPro" id="IPR001216">
    <property type="entry name" value="P-phosphate_BS"/>
</dbReference>
<organism evidence="14 15">
    <name type="scientific">Treponema bryantii</name>
    <dbReference type="NCBI Taxonomy" id="163"/>
    <lineage>
        <taxon>Bacteria</taxon>
        <taxon>Pseudomonadati</taxon>
        <taxon>Spirochaetota</taxon>
        <taxon>Spirochaetia</taxon>
        <taxon>Spirochaetales</taxon>
        <taxon>Treponemataceae</taxon>
        <taxon>Treponema</taxon>
    </lineage>
</organism>
<evidence type="ECO:0000256" key="4">
    <source>
        <dbReference type="ARBA" id="ARBA00012681"/>
    </source>
</evidence>
<evidence type="ECO:0000256" key="5">
    <source>
        <dbReference type="ARBA" id="ARBA00022605"/>
    </source>
</evidence>
<dbReference type="CDD" id="cd01561">
    <property type="entry name" value="CBS_like"/>
    <property type="match status" value="1"/>
</dbReference>
<dbReference type="FunFam" id="3.40.50.1100:FF:000067">
    <property type="entry name" value="Cysteine synthase"/>
    <property type="match status" value="1"/>
</dbReference>
<dbReference type="GO" id="GO:0006535">
    <property type="term" value="P:cysteine biosynthetic process from serine"/>
    <property type="evidence" value="ECO:0007669"/>
    <property type="project" value="UniProtKB-UniRule"/>
</dbReference>
<dbReference type="InterPro" id="IPR005856">
    <property type="entry name" value="Cys_synth"/>
</dbReference>
<dbReference type="PROSITE" id="PS00901">
    <property type="entry name" value="CYS_SYNTHASE"/>
    <property type="match status" value="1"/>
</dbReference>
<evidence type="ECO:0000256" key="3">
    <source>
        <dbReference type="ARBA" id="ARBA00007103"/>
    </source>
</evidence>
<dbReference type="Gene3D" id="3.40.50.1100">
    <property type="match status" value="2"/>
</dbReference>
<gene>
    <name evidence="14" type="ORF">SAMN04487775_101394</name>
</gene>
<dbReference type="InterPro" id="IPR001926">
    <property type="entry name" value="TrpB-like_PALP"/>
</dbReference>
<evidence type="ECO:0000256" key="9">
    <source>
        <dbReference type="ARBA" id="ARBA00047931"/>
    </source>
</evidence>
<comment type="cofactor">
    <cofactor evidence="1 10 12">
        <name>pyridoxal 5'-phosphate</name>
        <dbReference type="ChEBI" id="CHEBI:597326"/>
    </cofactor>
</comment>
<feature type="binding site" evidence="10">
    <location>
        <begin position="182"/>
        <end position="186"/>
    </location>
    <ligand>
        <name>pyridoxal 5'-phosphate</name>
        <dbReference type="ChEBI" id="CHEBI:597326"/>
    </ligand>
</feature>
<dbReference type="EC" id="2.5.1.47" evidence="4 12"/>
<protein>
    <recommendedName>
        <fullName evidence="4 12">Cysteine synthase</fullName>
        <ecNumber evidence="4 12">2.5.1.47</ecNumber>
    </recommendedName>
</protein>